<dbReference type="PROSITE" id="PS51397">
    <property type="entry name" value="WLM"/>
    <property type="match status" value="1"/>
</dbReference>
<dbReference type="Proteomes" id="UP000298327">
    <property type="component" value="Unassembled WGS sequence"/>
</dbReference>
<evidence type="ECO:0000256" key="1">
    <source>
        <dbReference type="SAM" id="MobiDB-lite"/>
    </source>
</evidence>
<evidence type="ECO:0000259" key="3">
    <source>
        <dbReference type="PROSITE" id="PS51397"/>
    </source>
</evidence>
<feature type="region of interest" description="Disordered" evidence="1">
    <location>
        <begin position="113"/>
        <end position="132"/>
    </location>
</feature>
<sequence>MPPMDPSSSSATPSRMSIIITHRGQLHTLSLPAQTTISALHEQLAELTGVPPENQKLLYARKKWTYAPDATLVDVGLKAGTKVTMLGTTAEEVGGIHKVEEERRRRERIMEERRARGTPKVRSTGPSTPSESAQYRFHRIEPSHTCPPPDTARATLTRLAADPAIQHVMRTHRLAVSLLTELAPHEAPHLLGLNENAGQAVKLRIRTDAYDGFRSYAEVRRVLCHELTHNVWGDHDDNVRALSPFSLAPAFDFCVGMCTDRLIGLVQFKAMNSQLNREVAEFDRAAREGTHTLSGPAEARAYVLGGLGAATPRAGETAEERRKRVLDATMRRLRREEEELEQSCGTAPARDAPGHT</sequence>
<evidence type="ECO:0008006" key="6">
    <source>
        <dbReference type="Google" id="ProtNLM"/>
    </source>
</evidence>
<accession>A0A4Y9YUG6</accession>
<proteinExistence type="predicted"/>
<dbReference type="OrthoDB" id="49605at2759"/>
<feature type="region of interest" description="Disordered" evidence="1">
    <location>
        <begin position="336"/>
        <end position="356"/>
    </location>
</feature>
<dbReference type="Gene3D" id="3.10.20.90">
    <property type="entry name" value="Phosphatidylinositol 3-kinase Catalytic Subunit, Chain A, domain 1"/>
    <property type="match status" value="1"/>
</dbReference>
<evidence type="ECO:0000313" key="5">
    <source>
        <dbReference type="Proteomes" id="UP000298327"/>
    </source>
</evidence>
<dbReference type="PANTHER" id="PTHR47795:SF1">
    <property type="entry name" value="DNA-DEPENDENT METALLOPROTEASE WSS1 HOMOLOG 2"/>
    <property type="match status" value="1"/>
</dbReference>
<comment type="caution">
    <text evidence="4">The sequence shown here is derived from an EMBL/GenBank/DDBJ whole genome shotgun (WGS) entry which is preliminary data.</text>
</comment>
<keyword evidence="5" id="KW-1185">Reference proteome</keyword>
<dbReference type="SUPFAM" id="SSF54236">
    <property type="entry name" value="Ubiquitin-like"/>
    <property type="match status" value="1"/>
</dbReference>
<dbReference type="Pfam" id="PF00240">
    <property type="entry name" value="ubiquitin"/>
    <property type="match status" value="1"/>
</dbReference>
<dbReference type="SMART" id="SM00213">
    <property type="entry name" value="UBQ"/>
    <property type="match status" value="1"/>
</dbReference>
<dbReference type="Pfam" id="PF08325">
    <property type="entry name" value="WLM"/>
    <property type="match status" value="1"/>
</dbReference>
<dbReference type="InterPro" id="IPR013536">
    <property type="entry name" value="WLM_dom"/>
</dbReference>
<dbReference type="PANTHER" id="PTHR47795">
    <property type="entry name" value="UBIQUITIN AND WLM DOMAIN-CONTAINING METALLOPROTEASE SPCC1442.07C"/>
    <property type="match status" value="1"/>
</dbReference>
<dbReference type="InterPro" id="IPR029071">
    <property type="entry name" value="Ubiquitin-like_domsf"/>
</dbReference>
<dbReference type="PROSITE" id="PS50053">
    <property type="entry name" value="UBIQUITIN_2"/>
    <property type="match status" value="1"/>
</dbReference>
<reference evidence="4 5" key="1">
    <citation type="submission" date="2019-02" db="EMBL/GenBank/DDBJ databases">
        <title>Genome sequencing of the rare red list fungi Dentipellis fragilis.</title>
        <authorList>
            <person name="Buettner E."/>
            <person name="Kellner H."/>
        </authorList>
    </citation>
    <scope>NUCLEOTIDE SEQUENCE [LARGE SCALE GENOMIC DNA]</scope>
    <source>
        <strain evidence="4 5">DSM 105465</strain>
    </source>
</reference>
<feature type="domain" description="Ubiquitin-like" evidence="2">
    <location>
        <begin position="16"/>
        <end position="86"/>
    </location>
</feature>
<evidence type="ECO:0000259" key="2">
    <source>
        <dbReference type="PROSITE" id="PS50053"/>
    </source>
</evidence>
<organism evidence="4 5">
    <name type="scientific">Dentipellis fragilis</name>
    <dbReference type="NCBI Taxonomy" id="205917"/>
    <lineage>
        <taxon>Eukaryota</taxon>
        <taxon>Fungi</taxon>
        <taxon>Dikarya</taxon>
        <taxon>Basidiomycota</taxon>
        <taxon>Agaricomycotina</taxon>
        <taxon>Agaricomycetes</taxon>
        <taxon>Russulales</taxon>
        <taxon>Hericiaceae</taxon>
        <taxon>Dentipellis</taxon>
    </lineage>
</organism>
<name>A0A4Y9YUG6_9AGAM</name>
<dbReference type="AlphaFoldDB" id="A0A4Y9YUG6"/>
<dbReference type="EMBL" id="SEOQ01000280">
    <property type="protein sequence ID" value="TFY66074.1"/>
    <property type="molecule type" value="Genomic_DNA"/>
</dbReference>
<evidence type="ECO:0000313" key="4">
    <source>
        <dbReference type="EMBL" id="TFY66074.1"/>
    </source>
</evidence>
<dbReference type="STRING" id="205917.A0A4Y9YUG6"/>
<dbReference type="GO" id="GO:0070628">
    <property type="term" value="F:proteasome binding"/>
    <property type="evidence" value="ECO:0007669"/>
    <property type="project" value="TreeGrafter"/>
</dbReference>
<protein>
    <recommendedName>
        <fullName evidence="6">WLM domain-containing protein</fullName>
    </recommendedName>
</protein>
<dbReference type="InterPro" id="IPR000626">
    <property type="entry name" value="Ubiquitin-like_dom"/>
</dbReference>
<gene>
    <name evidence="4" type="ORF">EVG20_g5013</name>
</gene>
<feature type="domain" description="WLM" evidence="3">
    <location>
        <begin position="128"/>
        <end position="334"/>
    </location>
</feature>